<accession>A0AAV0QPX3</accession>
<evidence type="ECO:0000313" key="2">
    <source>
        <dbReference type="Proteomes" id="UP001154282"/>
    </source>
</evidence>
<proteinExistence type="predicted"/>
<reference evidence="1" key="1">
    <citation type="submission" date="2022-08" db="EMBL/GenBank/DDBJ databases">
        <authorList>
            <person name="Gutierrez-Valencia J."/>
        </authorList>
    </citation>
    <scope>NUCLEOTIDE SEQUENCE</scope>
</reference>
<keyword evidence="2" id="KW-1185">Reference proteome</keyword>
<gene>
    <name evidence="1" type="ORF">LITE_LOCUS44277</name>
</gene>
<name>A0AAV0QPX3_9ROSI</name>
<sequence length="29" mass="3257">MATLAAARSKEWVAMRKGFMGRYPLPFLG</sequence>
<protein>
    <submittedName>
        <fullName evidence="1">Uncharacterized protein</fullName>
    </submittedName>
</protein>
<dbReference type="EMBL" id="CAMGYJ010000010">
    <property type="protein sequence ID" value="CAI0547215.1"/>
    <property type="molecule type" value="Genomic_DNA"/>
</dbReference>
<dbReference type="Proteomes" id="UP001154282">
    <property type="component" value="Unassembled WGS sequence"/>
</dbReference>
<dbReference type="AlphaFoldDB" id="A0AAV0QPX3"/>
<comment type="caution">
    <text evidence="1">The sequence shown here is derived from an EMBL/GenBank/DDBJ whole genome shotgun (WGS) entry which is preliminary data.</text>
</comment>
<evidence type="ECO:0000313" key="1">
    <source>
        <dbReference type="EMBL" id="CAI0547215.1"/>
    </source>
</evidence>
<organism evidence="1 2">
    <name type="scientific">Linum tenue</name>
    <dbReference type="NCBI Taxonomy" id="586396"/>
    <lineage>
        <taxon>Eukaryota</taxon>
        <taxon>Viridiplantae</taxon>
        <taxon>Streptophyta</taxon>
        <taxon>Embryophyta</taxon>
        <taxon>Tracheophyta</taxon>
        <taxon>Spermatophyta</taxon>
        <taxon>Magnoliopsida</taxon>
        <taxon>eudicotyledons</taxon>
        <taxon>Gunneridae</taxon>
        <taxon>Pentapetalae</taxon>
        <taxon>rosids</taxon>
        <taxon>fabids</taxon>
        <taxon>Malpighiales</taxon>
        <taxon>Linaceae</taxon>
        <taxon>Linum</taxon>
    </lineage>
</organism>